<dbReference type="InterPro" id="IPR030836">
    <property type="entry name" value="ABC_peri_PhnD-like"/>
</dbReference>
<evidence type="ECO:0000256" key="2">
    <source>
        <dbReference type="ARBA" id="ARBA00022729"/>
    </source>
</evidence>
<dbReference type="Proteomes" id="UP000000788">
    <property type="component" value="Chromosome"/>
</dbReference>
<dbReference type="GO" id="GO:0055085">
    <property type="term" value="P:transmembrane transport"/>
    <property type="evidence" value="ECO:0007669"/>
    <property type="project" value="InterPro"/>
</dbReference>
<dbReference type="HOGENOM" id="CLU_051472_6_2_3"/>
<accession>A9BA55</accession>
<proteinExistence type="inferred from homology"/>
<dbReference type="AlphaFoldDB" id="A9BA55"/>
<dbReference type="Gene3D" id="3.40.190.10">
    <property type="entry name" value="Periplasmic binding protein-like II"/>
    <property type="match status" value="2"/>
</dbReference>
<dbReference type="NCBIfam" id="TIGR04553">
    <property type="entry name" value="ABC_peri_selen"/>
    <property type="match status" value="1"/>
</dbReference>
<dbReference type="NCBIfam" id="TIGR01098">
    <property type="entry name" value="3A0109s03R"/>
    <property type="match status" value="1"/>
</dbReference>
<organism evidence="3 4">
    <name type="scientific">Prochlorococcus marinus (strain MIT 9211)</name>
    <dbReference type="NCBI Taxonomy" id="93059"/>
    <lineage>
        <taxon>Bacteria</taxon>
        <taxon>Bacillati</taxon>
        <taxon>Cyanobacteriota</taxon>
        <taxon>Cyanophyceae</taxon>
        <taxon>Synechococcales</taxon>
        <taxon>Prochlorococcaceae</taxon>
        <taxon>Prochlorococcus</taxon>
    </lineage>
</organism>
<dbReference type="STRING" id="93059.P9211_07861"/>
<comment type="similarity">
    <text evidence="1">Belongs to the phosphate/phosphite/phosphonate binding protein family.</text>
</comment>
<protein>
    <submittedName>
        <fullName evidence="3">Putative phosphonate binding protein for ABC transporter</fullName>
    </submittedName>
</protein>
<dbReference type="Pfam" id="PF12974">
    <property type="entry name" value="Phosphonate-bd"/>
    <property type="match status" value="1"/>
</dbReference>
<keyword evidence="4" id="KW-1185">Reference proteome</keyword>
<evidence type="ECO:0000313" key="4">
    <source>
        <dbReference type="Proteomes" id="UP000000788"/>
    </source>
</evidence>
<dbReference type="SUPFAM" id="SSF53850">
    <property type="entry name" value="Periplasmic binding protein-like II"/>
    <property type="match status" value="1"/>
</dbReference>
<dbReference type="GO" id="GO:0043190">
    <property type="term" value="C:ATP-binding cassette (ABC) transporter complex"/>
    <property type="evidence" value="ECO:0007669"/>
    <property type="project" value="InterPro"/>
</dbReference>
<dbReference type="PANTHER" id="PTHR35841:SF1">
    <property type="entry name" value="PHOSPHONATES-BINDING PERIPLASMIC PROTEIN"/>
    <property type="match status" value="1"/>
</dbReference>
<dbReference type="InterPro" id="IPR005770">
    <property type="entry name" value="PhnD"/>
</dbReference>
<keyword evidence="2" id="KW-0732">Signal</keyword>
<dbReference type="KEGG" id="pmj:P9211_07861"/>
<evidence type="ECO:0000313" key="3">
    <source>
        <dbReference type="EMBL" id="ABX08717.1"/>
    </source>
</evidence>
<dbReference type="EMBL" id="CP000878">
    <property type="protein sequence ID" value="ABX08717.1"/>
    <property type="molecule type" value="Genomic_DNA"/>
</dbReference>
<gene>
    <name evidence="3" type="primary">phnD</name>
    <name evidence="3" type="ordered locus">P9211_07861</name>
</gene>
<dbReference type="eggNOG" id="COG3221">
    <property type="taxonomic scope" value="Bacteria"/>
</dbReference>
<name>A9BA55_PROM4</name>
<sequence length="337" mass="38719">MRKIILCSFRRYNQRRYCTSRKTDNTTNLITYMISTFFHKRFKRAIWFTFCLILQLQNTSLSSFAKERLIISAIPDQNPEHLNRLHTVLARELSKELNVEVKYIPVINYPAAVSAFRTESIDLVWFGGLTGVQARIQKPGARVVAQRDIDAKFHSVFIANQKSNLPLIKDLSDLSLLKGRRFTFGSESSTSGRLMPQHFLQKAGVRITDFKGGRPGFSGSHDATLALVQSGSYEVGALNEEVWKQNIATNKIDTSKVKVIWRTPPYFDYHWLTQPNIDERFGKGFTNKIRDTLTSFTKESKSQKIILELFGAEKFIPAYSYQYRDIETIGRQLGKIK</sequence>
<evidence type="ECO:0000256" key="1">
    <source>
        <dbReference type="ARBA" id="ARBA00007162"/>
    </source>
</evidence>
<reference evidence="3 4" key="1">
    <citation type="journal article" date="2007" name="PLoS Genet.">
        <title>Patterns and implications of gene gain and loss in the evolution of Prochlorococcus.</title>
        <authorList>
            <person name="Kettler G.C."/>
            <person name="Martiny A.C."/>
            <person name="Huang K."/>
            <person name="Zucker J."/>
            <person name="Coleman M.L."/>
            <person name="Rodrigue S."/>
            <person name="Chen F."/>
            <person name="Lapidus A."/>
            <person name="Ferriera S."/>
            <person name="Johnson J."/>
            <person name="Steglich C."/>
            <person name="Church G.M."/>
            <person name="Richardson P."/>
            <person name="Chisholm S.W."/>
        </authorList>
    </citation>
    <scope>NUCLEOTIDE SEQUENCE [LARGE SCALE GENOMIC DNA]</scope>
    <source>
        <strain evidence="4">MIT 9211</strain>
    </source>
</reference>
<dbReference type="PANTHER" id="PTHR35841">
    <property type="entry name" value="PHOSPHONATES-BINDING PERIPLASMIC PROTEIN"/>
    <property type="match status" value="1"/>
</dbReference>